<dbReference type="NCBIfam" id="NF037982">
    <property type="entry name" value="Nramp_1"/>
    <property type="match status" value="1"/>
</dbReference>
<dbReference type="GO" id="GO:0005384">
    <property type="term" value="F:manganese ion transmembrane transporter activity"/>
    <property type="evidence" value="ECO:0007669"/>
    <property type="project" value="TreeGrafter"/>
</dbReference>
<protein>
    <recommendedName>
        <fullName evidence="9">Iron transporter</fullName>
    </recommendedName>
</protein>
<dbReference type="GO" id="GO:0005886">
    <property type="term" value="C:plasma membrane"/>
    <property type="evidence" value="ECO:0007669"/>
    <property type="project" value="TreeGrafter"/>
</dbReference>
<evidence type="ECO:0000256" key="1">
    <source>
        <dbReference type="ARBA" id="ARBA00004141"/>
    </source>
</evidence>
<organism evidence="7 8">
    <name type="scientific">Candidatus Yanofskybacteria bacterium RIFCSPHIGHO2_01_FULL_41_21</name>
    <dbReference type="NCBI Taxonomy" id="1802660"/>
    <lineage>
        <taxon>Bacteria</taxon>
        <taxon>Candidatus Yanofskyibacteriota</taxon>
    </lineage>
</organism>
<comment type="subcellular location">
    <subcellularLocation>
        <location evidence="1">Membrane</location>
        <topology evidence="1">Multi-pass membrane protein</topology>
    </subcellularLocation>
</comment>
<feature type="transmembrane region" description="Helical" evidence="6">
    <location>
        <begin position="368"/>
        <end position="392"/>
    </location>
</feature>
<gene>
    <name evidence="7" type="ORF">A2735_01350</name>
</gene>
<dbReference type="GO" id="GO:0015086">
    <property type="term" value="F:cadmium ion transmembrane transporter activity"/>
    <property type="evidence" value="ECO:0007669"/>
    <property type="project" value="TreeGrafter"/>
</dbReference>
<feature type="transmembrane region" description="Helical" evidence="6">
    <location>
        <begin position="183"/>
        <end position="202"/>
    </location>
</feature>
<keyword evidence="3 6" id="KW-0812">Transmembrane</keyword>
<evidence type="ECO:0000256" key="4">
    <source>
        <dbReference type="ARBA" id="ARBA00022989"/>
    </source>
</evidence>
<keyword evidence="2" id="KW-0813">Transport</keyword>
<feature type="transmembrane region" description="Helical" evidence="6">
    <location>
        <begin position="404"/>
        <end position="426"/>
    </location>
</feature>
<sequence>MDKLKSFWRSLGPGLVVGAADDDPAGIAIYAIAGAKFGLSILWTVLATLPFMIIIQRMAGRIGLVSGKGLAGNMKKHYPVWMLLFITVLISVATVINIGADISAMSAAVKLLVPLPSVIISILLSLIVIGLIIILPYRVIAKYLKWIAIVLFSYVLAVFFISPDWRNVMLNVLIPHITFSKEYLAMIVAIFGTTISPYLFFWQASEAVEEERLHYHDHIHGMIPDIKPHTASRSSVRMKNEIGTMYTDVRMGMIFSNLITFFIMILAASTLFSHGFSEVSSIEEMATILQPLAGHYTNLLFLIGIIASGILAIPVLAGSAAYAIAETIGWKVGLDYTFGKARQFYLILVLATLLGIAIPVFGLQPINILYYTGIIFGVVSPFIIALVIHMANNPKIMGQYTSRLLSNIIAYILLIIMTACIIAMIVL</sequence>
<evidence type="ECO:0000256" key="5">
    <source>
        <dbReference type="ARBA" id="ARBA00023136"/>
    </source>
</evidence>
<feature type="transmembrane region" description="Helical" evidence="6">
    <location>
        <begin position="143"/>
        <end position="163"/>
    </location>
</feature>
<evidence type="ECO:0008006" key="9">
    <source>
        <dbReference type="Google" id="ProtNLM"/>
    </source>
</evidence>
<evidence type="ECO:0000313" key="8">
    <source>
        <dbReference type="Proteomes" id="UP000178520"/>
    </source>
</evidence>
<dbReference type="STRING" id="1802660.A2735_01350"/>
<dbReference type="PANTHER" id="PTHR11706:SF33">
    <property type="entry name" value="NATURAL RESISTANCE-ASSOCIATED MACROPHAGE PROTEIN 2"/>
    <property type="match status" value="1"/>
</dbReference>
<name>A0A1F8ECT9_9BACT</name>
<dbReference type="GO" id="GO:0034755">
    <property type="term" value="P:iron ion transmembrane transport"/>
    <property type="evidence" value="ECO:0007669"/>
    <property type="project" value="TreeGrafter"/>
</dbReference>
<comment type="caution">
    <text evidence="7">The sequence shown here is derived from an EMBL/GenBank/DDBJ whole genome shotgun (WGS) entry which is preliminary data.</text>
</comment>
<accession>A0A1F8ECT9</accession>
<evidence type="ECO:0000313" key="7">
    <source>
        <dbReference type="EMBL" id="OGM97785.1"/>
    </source>
</evidence>
<dbReference type="InterPro" id="IPR001046">
    <property type="entry name" value="NRAMP_fam"/>
</dbReference>
<evidence type="ECO:0000256" key="6">
    <source>
        <dbReference type="SAM" id="Phobius"/>
    </source>
</evidence>
<feature type="transmembrane region" description="Helical" evidence="6">
    <location>
        <begin position="344"/>
        <end position="362"/>
    </location>
</feature>
<dbReference type="AlphaFoldDB" id="A0A1F8ECT9"/>
<evidence type="ECO:0000256" key="3">
    <source>
        <dbReference type="ARBA" id="ARBA00022692"/>
    </source>
</evidence>
<keyword evidence="5 6" id="KW-0472">Membrane</keyword>
<evidence type="ECO:0000256" key="2">
    <source>
        <dbReference type="ARBA" id="ARBA00022448"/>
    </source>
</evidence>
<dbReference type="Proteomes" id="UP000178520">
    <property type="component" value="Unassembled WGS sequence"/>
</dbReference>
<proteinExistence type="predicted"/>
<feature type="transmembrane region" description="Helical" evidence="6">
    <location>
        <begin position="254"/>
        <end position="276"/>
    </location>
</feature>
<keyword evidence="4 6" id="KW-1133">Transmembrane helix</keyword>
<feature type="transmembrane region" description="Helical" evidence="6">
    <location>
        <begin position="112"/>
        <end position="136"/>
    </location>
</feature>
<feature type="transmembrane region" description="Helical" evidence="6">
    <location>
        <begin position="296"/>
        <end position="324"/>
    </location>
</feature>
<reference evidence="7 8" key="1">
    <citation type="journal article" date="2016" name="Nat. Commun.">
        <title>Thousands of microbial genomes shed light on interconnected biogeochemical processes in an aquifer system.</title>
        <authorList>
            <person name="Anantharaman K."/>
            <person name="Brown C.T."/>
            <person name="Hug L.A."/>
            <person name="Sharon I."/>
            <person name="Castelle C.J."/>
            <person name="Probst A.J."/>
            <person name="Thomas B.C."/>
            <person name="Singh A."/>
            <person name="Wilkins M.J."/>
            <person name="Karaoz U."/>
            <person name="Brodie E.L."/>
            <person name="Williams K.H."/>
            <person name="Hubbard S.S."/>
            <person name="Banfield J.F."/>
        </authorList>
    </citation>
    <scope>NUCLEOTIDE SEQUENCE [LARGE SCALE GENOMIC DNA]</scope>
</reference>
<dbReference type="EMBL" id="MGJA01000008">
    <property type="protein sequence ID" value="OGM97785.1"/>
    <property type="molecule type" value="Genomic_DNA"/>
</dbReference>
<dbReference type="Pfam" id="PF01566">
    <property type="entry name" value="Nramp"/>
    <property type="match status" value="1"/>
</dbReference>
<dbReference type="PANTHER" id="PTHR11706">
    <property type="entry name" value="SOLUTE CARRIER PROTEIN FAMILY 11 MEMBER"/>
    <property type="match status" value="1"/>
</dbReference>
<feature type="transmembrane region" description="Helical" evidence="6">
    <location>
        <begin position="80"/>
        <end position="100"/>
    </location>
</feature>